<dbReference type="Proteomes" id="UP001060919">
    <property type="component" value="Chromosome"/>
</dbReference>
<keyword evidence="3" id="KW-1185">Reference proteome</keyword>
<protein>
    <submittedName>
        <fullName evidence="2">Uncharacterized protein</fullName>
    </submittedName>
</protein>
<keyword evidence="1" id="KW-0472">Membrane</keyword>
<accession>A0A916DUB6</accession>
<evidence type="ECO:0000256" key="1">
    <source>
        <dbReference type="SAM" id="Phobius"/>
    </source>
</evidence>
<name>A0A916DUB6_9BACT</name>
<dbReference type="RefSeq" id="WP_264789247.1">
    <property type="nucleotide sequence ID" value="NZ_AP026867.1"/>
</dbReference>
<feature type="transmembrane region" description="Helical" evidence="1">
    <location>
        <begin position="46"/>
        <end position="65"/>
    </location>
</feature>
<feature type="transmembrane region" description="Helical" evidence="1">
    <location>
        <begin position="9"/>
        <end position="31"/>
    </location>
</feature>
<evidence type="ECO:0000313" key="2">
    <source>
        <dbReference type="EMBL" id="BDS14004.1"/>
    </source>
</evidence>
<dbReference type="AlphaFoldDB" id="A0A916DUB6"/>
<keyword evidence="1" id="KW-1133">Transmembrane helix</keyword>
<gene>
    <name evidence="2" type="ORF">AsAng_0047670</name>
</gene>
<reference evidence="2" key="1">
    <citation type="submission" date="2022-09" db="EMBL/GenBank/DDBJ databases">
        <title>Aureispira anguillicida sp. nov., isolated from Leptocephalus of Japanese eel Anguilla japonica.</title>
        <authorList>
            <person name="Yuasa K."/>
            <person name="Mekata T."/>
            <person name="Ikunari K."/>
        </authorList>
    </citation>
    <scope>NUCLEOTIDE SEQUENCE</scope>
    <source>
        <strain evidence="2">EL160426</strain>
    </source>
</reference>
<keyword evidence="1" id="KW-0812">Transmembrane</keyword>
<dbReference type="EMBL" id="AP026867">
    <property type="protein sequence ID" value="BDS14004.1"/>
    <property type="molecule type" value="Genomic_DNA"/>
</dbReference>
<organism evidence="2 3">
    <name type="scientific">Aureispira anguillae</name>
    <dbReference type="NCBI Taxonomy" id="2864201"/>
    <lineage>
        <taxon>Bacteria</taxon>
        <taxon>Pseudomonadati</taxon>
        <taxon>Bacteroidota</taxon>
        <taxon>Saprospiria</taxon>
        <taxon>Saprospirales</taxon>
        <taxon>Saprospiraceae</taxon>
        <taxon>Aureispira</taxon>
    </lineage>
</organism>
<dbReference type="KEGG" id="aup:AsAng_0047670"/>
<evidence type="ECO:0000313" key="3">
    <source>
        <dbReference type="Proteomes" id="UP001060919"/>
    </source>
</evidence>
<proteinExistence type="predicted"/>
<sequence>MGKVIAREFIWLMVGLIAAIPLGIVFLWFFGFTSEIINLSEIRKNYIFWLYLIGYFTSFVGIYIIRFVSMALKSLTAPEEELEEE</sequence>